<comment type="similarity">
    <text evidence="5">Belongs to the class I-like SAM-binding methyltransferase superfamily. rRNA adenine N(6)-methyltransferase family.</text>
</comment>
<keyword evidence="1 5" id="KW-0489">Methyltransferase</keyword>
<feature type="binding site" evidence="5">
    <location>
        <position position="14"/>
    </location>
    <ligand>
        <name>S-adenosyl-L-methionine</name>
        <dbReference type="ChEBI" id="CHEBI:59789"/>
    </ligand>
</feature>
<dbReference type="SUPFAM" id="SSF53335">
    <property type="entry name" value="S-adenosyl-L-methionine-dependent methyltransferases"/>
    <property type="match status" value="1"/>
</dbReference>
<evidence type="ECO:0000259" key="6">
    <source>
        <dbReference type="SMART" id="SM00650"/>
    </source>
</evidence>
<dbReference type="PROSITE" id="PS51689">
    <property type="entry name" value="SAM_RNA_A_N6_MT"/>
    <property type="match status" value="1"/>
</dbReference>
<dbReference type="InterPro" id="IPR029063">
    <property type="entry name" value="SAM-dependent_MTases_sf"/>
</dbReference>
<organism evidence="7 8">
    <name type="scientific">Allokutzneria oryzae</name>
    <dbReference type="NCBI Taxonomy" id="1378989"/>
    <lineage>
        <taxon>Bacteria</taxon>
        <taxon>Bacillati</taxon>
        <taxon>Actinomycetota</taxon>
        <taxon>Actinomycetes</taxon>
        <taxon>Pseudonocardiales</taxon>
        <taxon>Pseudonocardiaceae</taxon>
        <taxon>Allokutzneria</taxon>
    </lineage>
</organism>
<keyword evidence="2 5" id="KW-0808">Transferase</keyword>
<dbReference type="Proteomes" id="UP001589693">
    <property type="component" value="Unassembled WGS sequence"/>
</dbReference>
<dbReference type="InterPro" id="IPR023165">
    <property type="entry name" value="rRNA_Ade_diMease-like_C"/>
</dbReference>
<dbReference type="CDD" id="cd02440">
    <property type="entry name" value="AdoMet_MTases"/>
    <property type="match status" value="1"/>
</dbReference>
<dbReference type="Pfam" id="PF00398">
    <property type="entry name" value="RrnaAD"/>
    <property type="match status" value="1"/>
</dbReference>
<evidence type="ECO:0000256" key="3">
    <source>
        <dbReference type="ARBA" id="ARBA00022691"/>
    </source>
</evidence>
<evidence type="ECO:0000313" key="7">
    <source>
        <dbReference type="EMBL" id="MFB9903975.1"/>
    </source>
</evidence>
<feature type="domain" description="Ribosomal RNA adenine methylase transferase N-terminal" evidence="6">
    <location>
        <begin position="21"/>
        <end position="186"/>
    </location>
</feature>
<name>A0ABV5ZUA0_9PSEU</name>
<feature type="binding site" evidence="5">
    <location>
        <position position="87"/>
    </location>
    <ligand>
        <name>S-adenosyl-L-methionine</name>
        <dbReference type="ChEBI" id="CHEBI:59789"/>
    </ligand>
</feature>
<feature type="binding site" evidence="5">
    <location>
        <position position="62"/>
    </location>
    <ligand>
        <name>S-adenosyl-L-methionine</name>
        <dbReference type="ChEBI" id="CHEBI:59789"/>
    </ligand>
</feature>
<dbReference type="InterPro" id="IPR001737">
    <property type="entry name" value="KsgA/Erm"/>
</dbReference>
<feature type="binding site" evidence="5">
    <location>
        <position position="103"/>
    </location>
    <ligand>
        <name>S-adenosyl-L-methionine</name>
        <dbReference type="ChEBI" id="CHEBI:59789"/>
    </ligand>
</feature>
<protein>
    <submittedName>
        <fullName evidence="7">rRNA adenine N-6-methyltransferase family protein</fullName>
    </submittedName>
</protein>
<evidence type="ECO:0000256" key="1">
    <source>
        <dbReference type="ARBA" id="ARBA00022603"/>
    </source>
</evidence>
<comment type="caution">
    <text evidence="7">The sequence shown here is derived from an EMBL/GenBank/DDBJ whole genome shotgun (WGS) entry which is preliminary data.</text>
</comment>
<sequence>MSRRGPSSAASGLHFLRSKQVGAELVASSGVGPNSLVIDFSAGVGSITTPLAETGARVLAVERDRGFVERLTKKFGDADKVRVVDGDSRSIPLPRRAFWVVSSLPSLVANDVLRRLLNPPGSPFAGADLALEFGFAKKLTATHPKTLEVAWWASRFDIRVRKRLPASNFQPQPRGDAAHLTIRRREGFTRQTDRVLWTLLHAAYGAPERGARTVLANSIPGNRAKRMMTEVGVPGGAAAEVVTIQQWSQIAKVLGEDKTLSWVPIPKALDKV</sequence>
<reference evidence="7 8" key="1">
    <citation type="submission" date="2024-09" db="EMBL/GenBank/DDBJ databases">
        <authorList>
            <person name="Sun Q."/>
            <person name="Mori K."/>
        </authorList>
    </citation>
    <scope>NUCLEOTIDE SEQUENCE [LARGE SCALE GENOMIC DNA]</scope>
    <source>
        <strain evidence="7 8">TBRC 7907</strain>
    </source>
</reference>
<evidence type="ECO:0000256" key="5">
    <source>
        <dbReference type="PROSITE-ProRule" id="PRU01026"/>
    </source>
</evidence>
<dbReference type="EMBL" id="JBHLZU010000006">
    <property type="protein sequence ID" value="MFB9903975.1"/>
    <property type="molecule type" value="Genomic_DNA"/>
</dbReference>
<evidence type="ECO:0000256" key="2">
    <source>
        <dbReference type="ARBA" id="ARBA00022679"/>
    </source>
</evidence>
<gene>
    <name evidence="7" type="ORF">ACFFQA_08490</name>
</gene>
<feature type="binding site" evidence="5">
    <location>
        <position position="16"/>
    </location>
    <ligand>
        <name>S-adenosyl-L-methionine</name>
        <dbReference type="ChEBI" id="CHEBI:59789"/>
    </ligand>
</feature>
<keyword evidence="8" id="KW-1185">Reference proteome</keyword>
<dbReference type="Gene3D" id="1.10.8.100">
    <property type="entry name" value="Ribosomal RNA adenine dimethylase-like, domain 2"/>
    <property type="match status" value="1"/>
</dbReference>
<dbReference type="Gene3D" id="3.40.50.150">
    <property type="entry name" value="Vaccinia Virus protein VP39"/>
    <property type="match status" value="1"/>
</dbReference>
<proteinExistence type="inferred from homology"/>
<dbReference type="RefSeq" id="WP_377851133.1">
    <property type="nucleotide sequence ID" value="NZ_JBHLZU010000006.1"/>
</dbReference>
<keyword evidence="4 5" id="KW-0694">RNA-binding</keyword>
<keyword evidence="3 5" id="KW-0949">S-adenosyl-L-methionine</keyword>
<dbReference type="PANTHER" id="PTHR11727:SF7">
    <property type="entry name" value="DIMETHYLADENOSINE TRANSFERASE-RELATED"/>
    <property type="match status" value="1"/>
</dbReference>
<dbReference type="PANTHER" id="PTHR11727">
    <property type="entry name" value="DIMETHYLADENOSINE TRANSFERASE"/>
    <property type="match status" value="1"/>
</dbReference>
<comment type="caution">
    <text evidence="5">Lacks conserved residue(s) required for the propagation of feature annotation.</text>
</comment>
<evidence type="ECO:0000313" key="8">
    <source>
        <dbReference type="Proteomes" id="UP001589693"/>
    </source>
</evidence>
<dbReference type="SMART" id="SM00650">
    <property type="entry name" value="rADc"/>
    <property type="match status" value="1"/>
</dbReference>
<dbReference type="InterPro" id="IPR020598">
    <property type="entry name" value="rRNA_Ade_methylase_Trfase_N"/>
</dbReference>
<evidence type="ECO:0000256" key="4">
    <source>
        <dbReference type="ARBA" id="ARBA00022884"/>
    </source>
</evidence>
<accession>A0ABV5ZUA0</accession>